<evidence type="ECO:0000313" key="1">
    <source>
        <dbReference type="EMBL" id="ACU63758.1"/>
    </source>
</evidence>
<organism evidence="1 2">
    <name type="scientific">Chitinophaga pinensis (strain ATCC 43595 / DSM 2588 / LMG 13176 / NBRC 15968 / NCIMB 11800 / UQM 2034)</name>
    <dbReference type="NCBI Taxonomy" id="485918"/>
    <lineage>
        <taxon>Bacteria</taxon>
        <taxon>Pseudomonadati</taxon>
        <taxon>Bacteroidota</taxon>
        <taxon>Chitinophagia</taxon>
        <taxon>Chitinophagales</taxon>
        <taxon>Chitinophagaceae</taxon>
        <taxon>Chitinophaga</taxon>
    </lineage>
</organism>
<dbReference type="RefSeq" id="WP_012793922.1">
    <property type="nucleotide sequence ID" value="NC_013132.1"/>
</dbReference>
<reference evidence="1 2" key="2">
    <citation type="journal article" date="2010" name="Stand. Genomic Sci.">
        <title>Complete genome sequence of Chitinophaga pinensis type strain (UQM 2034).</title>
        <authorList>
            <person name="Glavina Del Rio T."/>
            <person name="Abt B."/>
            <person name="Spring S."/>
            <person name="Lapidus A."/>
            <person name="Nolan M."/>
            <person name="Tice H."/>
            <person name="Copeland A."/>
            <person name="Cheng J.F."/>
            <person name="Chen F."/>
            <person name="Bruce D."/>
            <person name="Goodwin L."/>
            <person name="Pitluck S."/>
            <person name="Ivanova N."/>
            <person name="Mavromatis K."/>
            <person name="Mikhailova N."/>
            <person name="Pati A."/>
            <person name="Chen A."/>
            <person name="Palaniappan K."/>
            <person name="Land M."/>
            <person name="Hauser L."/>
            <person name="Chang Y.J."/>
            <person name="Jeffries C.D."/>
            <person name="Chain P."/>
            <person name="Saunders E."/>
            <person name="Detter J.C."/>
            <person name="Brettin T."/>
            <person name="Rohde M."/>
            <person name="Goker M."/>
            <person name="Bristow J."/>
            <person name="Eisen J.A."/>
            <person name="Markowitz V."/>
            <person name="Hugenholtz P."/>
            <person name="Kyrpides N.C."/>
            <person name="Klenk H.P."/>
            <person name="Lucas S."/>
        </authorList>
    </citation>
    <scope>NUCLEOTIDE SEQUENCE [LARGE SCALE GENOMIC DNA]</scope>
    <source>
        <strain evidence="2">ATCC 43595 / DSM 2588 / LMG 13176 / NBRC 15968 / NCIMB 11800 / UQM 2034</strain>
    </source>
</reference>
<dbReference type="OrthoDB" id="632640at2"/>
<accession>A0A979GAJ2</accession>
<dbReference type="KEGG" id="cpi:Cpin_6354"/>
<proteinExistence type="predicted"/>
<evidence type="ECO:0000313" key="2">
    <source>
        <dbReference type="Proteomes" id="UP000002215"/>
    </source>
</evidence>
<dbReference type="Proteomes" id="UP000002215">
    <property type="component" value="Chromosome"/>
</dbReference>
<dbReference type="AlphaFoldDB" id="A0A979GAJ2"/>
<protein>
    <submittedName>
        <fullName evidence="1">Uncharacterized protein</fullName>
    </submittedName>
</protein>
<sequence length="629" mass="71499">MFKFSYTVRLYLISLFFFFGLQTFAQSSFQLKEGRGTKTCVACEAVLKEKPDEVLYGIQLDGDDIIFSTNSIAWFYKLFNQPGMGMTVDLIARSRYSCNTAPPQHDLTNGFVIKPLYRDELLKKADTIGGNVEIKIGKVPVHLRNEILEGNLVIINNGNLCTYWQSVNIDRGSLDLLPMGFYTDTLFQMDMTDHSDTAARILYTVKKTITVPFKKGTAAFQTEDLLLLRKTLGAGNYSVRHLELRAYSSVDGPEEVNRQLMQKRATAVQNAITGIAPGKFAATIIPAENWIEFNRDVLPKLPQLTGLSKKAVKQQLQDKTLLSQIEPILATHRKAVITVWLDNNTRVGDLTNEALVPAFNASVKEKRLADSRRIVKEIAVRIAENRLPDYYIDMLKVPTSIDYDDLLSDLAVYRYNLGQIFETDALETLYDLRKHTPADPYLNYNICVLELNALKYGNFPDISTEKLAITINSLGKLGIHPSLVKRMLLNYQIVLAGQYMRRSQYDEKDQAVEYINEAFETLTLNDQERYSLAKFFTEYGRKDLAMSIILPRVSQLDTSEDIIFYFINLCFFDSTYYESAPFSNAVLNAANINRARFCQFFQPAENGGASIQLLETEILRKYHCDNCPQ</sequence>
<dbReference type="EMBL" id="CP001699">
    <property type="protein sequence ID" value="ACU63758.1"/>
    <property type="molecule type" value="Genomic_DNA"/>
</dbReference>
<name>A0A979GAJ2_CHIPD</name>
<reference evidence="2" key="1">
    <citation type="submission" date="2009-08" db="EMBL/GenBank/DDBJ databases">
        <title>The complete genome of Chitinophaga pinensis DSM 2588.</title>
        <authorList>
            <consortium name="US DOE Joint Genome Institute (JGI-PGF)"/>
            <person name="Lucas S."/>
            <person name="Copeland A."/>
            <person name="Lapidus A."/>
            <person name="Glavina del Rio T."/>
            <person name="Dalin E."/>
            <person name="Tice H."/>
            <person name="Bruce D."/>
            <person name="Goodwin L."/>
            <person name="Pitluck S."/>
            <person name="Kyrpides N."/>
            <person name="Mavromatis K."/>
            <person name="Ivanova N."/>
            <person name="Mikhailova N."/>
            <person name="Sims D."/>
            <person name="Meinche L."/>
            <person name="Brettin T."/>
            <person name="Detter J.C."/>
            <person name="Han C."/>
            <person name="Larimer F."/>
            <person name="Land M."/>
            <person name="Hauser L."/>
            <person name="Markowitz V."/>
            <person name="Cheng J.-F."/>
            <person name="Hugenholtz P."/>
            <person name="Woyke T."/>
            <person name="Wu D."/>
            <person name="Spring S."/>
            <person name="Klenk H.-P."/>
            <person name="Eisen J.A."/>
        </authorList>
    </citation>
    <scope>NUCLEOTIDE SEQUENCE [LARGE SCALE GENOMIC DNA]</scope>
    <source>
        <strain evidence="2">ATCC 43595 / DSM 2588 / LMG 13176 / NBRC 15968 / NCIMB 11800 / UQM 2034</strain>
    </source>
</reference>
<gene>
    <name evidence="1" type="ordered locus">Cpin_6354</name>
</gene>